<dbReference type="AlphaFoldDB" id="A0A9P3LF34"/>
<protein>
    <submittedName>
        <fullName evidence="2">Uncharacterized protein</fullName>
    </submittedName>
</protein>
<organism evidence="2 3">
    <name type="scientific">Phanerochaete sordida</name>
    <dbReference type="NCBI Taxonomy" id="48140"/>
    <lineage>
        <taxon>Eukaryota</taxon>
        <taxon>Fungi</taxon>
        <taxon>Dikarya</taxon>
        <taxon>Basidiomycota</taxon>
        <taxon>Agaricomycotina</taxon>
        <taxon>Agaricomycetes</taxon>
        <taxon>Polyporales</taxon>
        <taxon>Phanerochaetaceae</taxon>
        <taxon>Phanerochaete</taxon>
    </lineage>
</organism>
<sequence length="755" mass="83982">MSTDAASAPPTRPGPPAHPEGRTRFVYQQWVRDPDGPLLTKPPPTGVRPPNGIIWGHTLADFFWLQRLPNVDVLTIWSRSMIKEHGENYDEGEFAEPDALQVPRRRCPWPVLRVPDALRVPQDAYGVVDEGCARHAQPDYAPRRRDEGEPGRELEARAKVDEIAKVLGLEGATELFVPNDPHYPLRNPDGFVYALLWSFRAEAEALGDVREGLPAQPVGFPQMFEPKEVDGELVIVELDAYGIYVEGDETGKFAGLDGGEENAPCSDTVEENTDETKEEDTEMDTSPDAEATGELSSENVDGRAGGDTVEQSTNEAKSNEVESTILPGVESAGEPQESKVVEGEDAEQRTEEAAGGSKKEDAKEEGENTHDEGAKGEGEEEAEDEDEDEEEAEDESEEDEKVDDSGSEEDVEDDSEVEDDGELEQLSSRDPIPLDSPFSVTDIPKLEEFIPRYYFPDVLYVHDPHRRTSTTSDGHEYATRQDFAPCKPLEYRRVFPKLPRDGAAERDEPTSPARVAHLHLAHQNRLGVGNHSLVHRAALTLPAPLSAHSRTGSVAVAAKSAFAARGARELLANEARMYDGFPAHMAEDWCGYNLVTPVKHPVPVGPVVPKCFGYYVPVRADGRLHKETDVGAPSPVLLLEECGTPVRPEKFCADERSECYSMMLRLHYEGFTQGSFYVRNIMVQPGPLTAPPEQRSKKTPSFRVIDFGRGARWNDFVGDKTDKSNVERKQREWGNLITDEDRRAQRELQIEYWNY</sequence>
<accession>A0A9P3LF34</accession>
<feature type="region of interest" description="Disordered" evidence="1">
    <location>
        <begin position="1"/>
        <end position="21"/>
    </location>
</feature>
<gene>
    <name evidence="2" type="ORF">PsYK624_093200</name>
</gene>
<name>A0A9P3LF34_9APHY</name>
<evidence type="ECO:0000256" key="1">
    <source>
        <dbReference type="SAM" id="MobiDB-lite"/>
    </source>
</evidence>
<keyword evidence="3" id="KW-1185">Reference proteome</keyword>
<evidence type="ECO:0000313" key="2">
    <source>
        <dbReference type="EMBL" id="GJE93161.1"/>
    </source>
</evidence>
<feature type="region of interest" description="Disordered" evidence="1">
    <location>
        <begin position="252"/>
        <end position="439"/>
    </location>
</feature>
<evidence type="ECO:0000313" key="3">
    <source>
        <dbReference type="Proteomes" id="UP000703269"/>
    </source>
</evidence>
<comment type="caution">
    <text evidence="2">The sequence shown here is derived from an EMBL/GenBank/DDBJ whole genome shotgun (WGS) entry which is preliminary data.</text>
</comment>
<proteinExistence type="predicted"/>
<feature type="compositionally biased region" description="Basic and acidic residues" evidence="1">
    <location>
        <begin position="336"/>
        <end position="377"/>
    </location>
</feature>
<dbReference type="Proteomes" id="UP000703269">
    <property type="component" value="Unassembled WGS sequence"/>
</dbReference>
<dbReference type="EMBL" id="BPQB01000030">
    <property type="protein sequence ID" value="GJE93161.1"/>
    <property type="molecule type" value="Genomic_DNA"/>
</dbReference>
<reference evidence="2 3" key="1">
    <citation type="submission" date="2021-08" db="EMBL/GenBank/DDBJ databases">
        <title>Draft Genome Sequence of Phanerochaete sordida strain YK-624.</title>
        <authorList>
            <person name="Mori T."/>
            <person name="Dohra H."/>
            <person name="Suzuki T."/>
            <person name="Kawagishi H."/>
            <person name="Hirai H."/>
        </authorList>
    </citation>
    <scope>NUCLEOTIDE SEQUENCE [LARGE SCALE GENOMIC DNA]</scope>
    <source>
        <strain evidence="2 3">YK-624</strain>
    </source>
</reference>
<feature type="compositionally biased region" description="Acidic residues" evidence="1">
    <location>
        <begin position="268"/>
        <end position="287"/>
    </location>
</feature>
<dbReference type="OrthoDB" id="5327923at2759"/>
<feature type="compositionally biased region" description="Acidic residues" evidence="1">
    <location>
        <begin position="378"/>
        <end position="423"/>
    </location>
</feature>